<gene>
    <name evidence="4" type="primary">20353928</name>
    <name evidence="3" type="ORF">GGTG_13470</name>
</gene>
<accession>J3PIZ0</accession>
<reference evidence="4" key="5">
    <citation type="submission" date="2018-04" db="UniProtKB">
        <authorList>
            <consortium name="EnsemblFungi"/>
        </authorList>
    </citation>
    <scope>IDENTIFICATION</scope>
    <source>
        <strain evidence="4">R3-111a-1</strain>
    </source>
</reference>
<keyword evidence="5" id="KW-1185">Reference proteome</keyword>
<feature type="chain" id="PRO_5015095448" description="DDE-1 domain-containing protein" evidence="1">
    <location>
        <begin position="20"/>
        <end position="273"/>
    </location>
</feature>
<dbReference type="HOGENOM" id="CLU_1019581_0_0_1"/>
<dbReference type="GO" id="GO:0003676">
    <property type="term" value="F:nucleic acid binding"/>
    <property type="evidence" value="ECO:0007669"/>
    <property type="project" value="InterPro"/>
</dbReference>
<reference evidence="3" key="2">
    <citation type="submission" date="2010-07" db="EMBL/GenBank/DDBJ databases">
        <authorList>
            <consortium name="The Broad Institute Genome Sequencing Platform"/>
            <consortium name="Broad Institute Genome Sequencing Center for Infectious Disease"/>
            <person name="Ma L.-J."/>
            <person name="Dead R."/>
            <person name="Young S."/>
            <person name="Zeng Q."/>
            <person name="Koehrsen M."/>
            <person name="Alvarado L."/>
            <person name="Berlin A."/>
            <person name="Chapman S.B."/>
            <person name="Chen Z."/>
            <person name="Freedman E."/>
            <person name="Gellesch M."/>
            <person name="Goldberg J."/>
            <person name="Griggs A."/>
            <person name="Gujja S."/>
            <person name="Heilman E.R."/>
            <person name="Heiman D."/>
            <person name="Hepburn T."/>
            <person name="Howarth C."/>
            <person name="Jen D."/>
            <person name="Larson L."/>
            <person name="Mehta T."/>
            <person name="Neiman D."/>
            <person name="Pearson M."/>
            <person name="Roberts A."/>
            <person name="Saif S."/>
            <person name="Shea T."/>
            <person name="Shenoy N."/>
            <person name="Sisk P."/>
            <person name="Stolte C."/>
            <person name="Sykes S."/>
            <person name="Walk T."/>
            <person name="White J."/>
            <person name="Yandava C."/>
            <person name="Haas B."/>
            <person name="Nusbaum C."/>
            <person name="Birren B."/>
        </authorList>
    </citation>
    <scope>NUCLEOTIDE SEQUENCE</scope>
    <source>
        <strain evidence="3">R3-111a-1</strain>
    </source>
</reference>
<dbReference type="InterPro" id="IPR004875">
    <property type="entry name" value="DDE_SF_endonuclease_dom"/>
</dbReference>
<evidence type="ECO:0000313" key="4">
    <source>
        <dbReference type="EnsemblFungi" id="EJT68964"/>
    </source>
</evidence>
<reference evidence="4" key="4">
    <citation type="journal article" date="2015" name="G3 (Bethesda)">
        <title>Genome sequences of three phytopathogenic species of the Magnaporthaceae family of fungi.</title>
        <authorList>
            <person name="Okagaki L.H."/>
            <person name="Nunes C.C."/>
            <person name="Sailsbery J."/>
            <person name="Clay B."/>
            <person name="Brown D."/>
            <person name="John T."/>
            <person name="Oh Y."/>
            <person name="Young N."/>
            <person name="Fitzgerald M."/>
            <person name="Haas B.J."/>
            <person name="Zeng Q."/>
            <person name="Young S."/>
            <person name="Adiconis X."/>
            <person name="Fan L."/>
            <person name="Levin J.Z."/>
            <person name="Mitchell T.K."/>
            <person name="Okubara P.A."/>
            <person name="Farman M.L."/>
            <person name="Kohn L.M."/>
            <person name="Birren B."/>
            <person name="Ma L.-J."/>
            <person name="Dean R.A."/>
        </authorList>
    </citation>
    <scope>NUCLEOTIDE SEQUENCE</scope>
    <source>
        <strain evidence="4">R3-111a-1</strain>
    </source>
</reference>
<dbReference type="OrthoDB" id="5071101at2759"/>
<name>J3PIZ0_GAET3</name>
<evidence type="ECO:0000259" key="2">
    <source>
        <dbReference type="Pfam" id="PF03184"/>
    </source>
</evidence>
<dbReference type="VEuPathDB" id="FungiDB:GGTG_13470"/>
<feature type="domain" description="DDE-1" evidence="2">
    <location>
        <begin position="243"/>
        <end position="272"/>
    </location>
</feature>
<dbReference type="GeneID" id="20353928"/>
<reference evidence="5" key="1">
    <citation type="submission" date="2010-07" db="EMBL/GenBank/DDBJ databases">
        <title>The genome sequence of Gaeumannomyces graminis var. tritici strain R3-111a-1.</title>
        <authorList>
            <consortium name="The Broad Institute Genome Sequencing Platform"/>
            <person name="Ma L.-J."/>
            <person name="Dead R."/>
            <person name="Young S."/>
            <person name="Zeng Q."/>
            <person name="Koehrsen M."/>
            <person name="Alvarado L."/>
            <person name="Berlin A."/>
            <person name="Chapman S.B."/>
            <person name="Chen Z."/>
            <person name="Freedman E."/>
            <person name="Gellesch M."/>
            <person name="Goldberg J."/>
            <person name="Griggs A."/>
            <person name="Gujja S."/>
            <person name="Heilman E.R."/>
            <person name="Heiman D."/>
            <person name="Hepburn T."/>
            <person name="Howarth C."/>
            <person name="Jen D."/>
            <person name="Larson L."/>
            <person name="Mehta T."/>
            <person name="Neiman D."/>
            <person name="Pearson M."/>
            <person name="Roberts A."/>
            <person name="Saif S."/>
            <person name="Shea T."/>
            <person name="Shenoy N."/>
            <person name="Sisk P."/>
            <person name="Stolte C."/>
            <person name="Sykes S."/>
            <person name="Walk T."/>
            <person name="White J."/>
            <person name="Yandava C."/>
            <person name="Haas B."/>
            <person name="Nusbaum C."/>
            <person name="Birren B."/>
        </authorList>
    </citation>
    <scope>NUCLEOTIDE SEQUENCE [LARGE SCALE GENOMIC DNA]</scope>
    <source>
        <strain evidence="5">R3-111a-1</strain>
    </source>
</reference>
<dbReference type="EMBL" id="GL385408">
    <property type="protein sequence ID" value="EJT68964.1"/>
    <property type="molecule type" value="Genomic_DNA"/>
</dbReference>
<sequence>MRFSAVHTTLFSATTSATAATNATVAARQAPAARCNYGDWSCGIRENNFRSSSVFVCDNTGRLQVIANCGGPDCCQYATFMLRNKSLRGIALMLRAGGAASARSAVAATQLHSRANALLLTGTLPTIPTTVAKHDVTALSRLHARGPTSGGPGTHEVGHLCRVFSLQRGTGLRPPLTINMITLISTTNWHPFIGFDKIHEAAALLRSRRHPPVVSGIHKCCKEAEHTVDWVLDKPIIDYCLRFNIQLVTLPAHSPHLIQPMDVGVFSRFKNEH</sequence>
<dbReference type="RefSeq" id="XP_009229640.1">
    <property type="nucleotide sequence ID" value="XM_009231376.1"/>
</dbReference>
<evidence type="ECO:0000256" key="1">
    <source>
        <dbReference type="SAM" id="SignalP"/>
    </source>
</evidence>
<dbReference type="Proteomes" id="UP000006039">
    <property type="component" value="Unassembled WGS sequence"/>
</dbReference>
<evidence type="ECO:0000313" key="3">
    <source>
        <dbReference type="EMBL" id="EJT68964.1"/>
    </source>
</evidence>
<dbReference type="AlphaFoldDB" id="J3PIZ0"/>
<feature type="signal peptide" evidence="1">
    <location>
        <begin position="1"/>
        <end position="19"/>
    </location>
</feature>
<evidence type="ECO:0000313" key="5">
    <source>
        <dbReference type="Proteomes" id="UP000006039"/>
    </source>
</evidence>
<protein>
    <recommendedName>
        <fullName evidence="2">DDE-1 domain-containing protein</fullName>
    </recommendedName>
</protein>
<proteinExistence type="predicted"/>
<dbReference type="EnsemblFungi" id="EJT68964">
    <property type="protein sequence ID" value="EJT68964"/>
    <property type="gene ID" value="GGTG_13470"/>
</dbReference>
<organism evidence="3">
    <name type="scientific">Gaeumannomyces tritici (strain R3-111a-1)</name>
    <name type="common">Wheat and barley take-all root rot fungus</name>
    <name type="synonym">Gaeumannomyces graminis var. tritici</name>
    <dbReference type="NCBI Taxonomy" id="644352"/>
    <lineage>
        <taxon>Eukaryota</taxon>
        <taxon>Fungi</taxon>
        <taxon>Dikarya</taxon>
        <taxon>Ascomycota</taxon>
        <taxon>Pezizomycotina</taxon>
        <taxon>Sordariomycetes</taxon>
        <taxon>Sordariomycetidae</taxon>
        <taxon>Magnaporthales</taxon>
        <taxon>Magnaporthaceae</taxon>
        <taxon>Gaeumannomyces</taxon>
    </lineage>
</organism>
<reference evidence="3" key="3">
    <citation type="submission" date="2010-09" db="EMBL/GenBank/DDBJ databases">
        <title>Annotation of Gaeumannomyces graminis var. tritici R3-111a-1.</title>
        <authorList>
            <consortium name="The Broad Institute Genome Sequencing Platform"/>
            <person name="Ma L.-J."/>
            <person name="Dead R."/>
            <person name="Young S.K."/>
            <person name="Zeng Q."/>
            <person name="Gargeya S."/>
            <person name="Fitzgerald M."/>
            <person name="Haas B."/>
            <person name="Abouelleil A."/>
            <person name="Alvarado L."/>
            <person name="Arachchi H.M."/>
            <person name="Berlin A."/>
            <person name="Brown A."/>
            <person name="Chapman S.B."/>
            <person name="Chen Z."/>
            <person name="Dunbar C."/>
            <person name="Freedman E."/>
            <person name="Gearin G."/>
            <person name="Gellesch M."/>
            <person name="Goldberg J."/>
            <person name="Griggs A."/>
            <person name="Gujja S."/>
            <person name="Heiman D."/>
            <person name="Howarth C."/>
            <person name="Larson L."/>
            <person name="Lui A."/>
            <person name="MacDonald P.J.P."/>
            <person name="Mehta T."/>
            <person name="Montmayeur A."/>
            <person name="Murphy C."/>
            <person name="Neiman D."/>
            <person name="Pearson M."/>
            <person name="Priest M."/>
            <person name="Roberts A."/>
            <person name="Saif S."/>
            <person name="Shea T."/>
            <person name="Shenoy N."/>
            <person name="Sisk P."/>
            <person name="Stolte C."/>
            <person name="Sykes S."/>
            <person name="Yandava C."/>
            <person name="Wortman J."/>
            <person name="Nusbaum C."/>
            <person name="Birren B."/>
        </authorList>
    </citation>
    <scope>NUCLEOTIDE SEQUENCE</scope>
    <source>
        <strain evidence="3">R3-111a-1</strain>
    </source>
</reference>
<keyword evidence="1" id="KW-0732">Signal</keyword>
<dbReference type="Pfam" id="PF03184">
    <property type="entry name" value="DDE_1"/>
    <property type="match status" value="1"/>
</dbReference>